<feature type="transmembrane region" description="Helical" evidence="9">
    <location>
        <begin position="182"/>
        <end position="200"/>
    </location>
</feature>
<dbReference type="Pfam" id="PF00795">
    <property type="entry name" value="CN_hydrolase"/>
    <property type="match status" value="1"/>
</dbReference>
<feature type="transmembrane region" description="Helical" evidence="9">
    <location>
        <begin position="82"/>
        <end position="106"/>
    </location>
</feature>
<dbReference type="PANTHER" id="PTHR38686:SF1">
    <property type="entry name" value="APOLIPOPROTEIN N-ACYLTRANSFERASE"/>
    <property type="match status" value="1"/>
</dbReference>
<evidence type="ECO:0000256" key="7">
    <source>
        <dbReference type="ARBA" id="ARBA00023136"/>
    </source>
</evidence>
<evidence type="ECO:0000256" key="3">
    <source>
        <dbReference type="ARBA" id="ARBA00022475"/>
    </source>
</evidence>
<dbReference type="InterPro" id="IPR036526">
    <property type="entry name" value="C-N_Hydrolase_sf"/>
</dbReference>
<feature type="domain" description="CN hydrolase" evidence="10">
    <location>
        <begin position="217"/>
        <end position="460"/>
    </location>
</feature>
<dbReference type="PANTHER" id="PTHR38686">
    <property type="entry name" value="APOLIPOPROTEIN N-ACYLTRANSFERASE"/>
    <property type="match status" value="1"/>
</dbReference>
<comment type="similarity">
    <text evidence="2 9">Belongs to the CN hydrolase family. Apolipoprotein N-acyltransferase subfamily.</text>
</comment>
<reference evidence="11 12" key="1">
    <citation type="submission" date="2022-04" db="EMBL/GenBank/DDBJ databases">
        <title>Roseobacter sp. WL0113 is a bacterium isolated from neritic sediment.</title>
        <authorList>
            <person name="Wang L."/>
            <person name="He W."/>
            <person name="Zhang D.-F."/>
        </authorList>
    </citation>
    <scope>NUCLEOTIDE SEQUENCE [LARGE SCALE GENOMIC DNA]</scope>
    <source>
        <strain evidence="11 12">WL0113</strain>
    </source>
</reference>
<dbReference type="InterPro" id="IPR004563">
    <property type="entry name" value="Apolipo_AcylTrfase"/>
</dbReference>
<evidence type="ECO:0000256" key="6">
    <source>
        <dbReference type="ARBA" id="ARBA00022989"/>
    </source>
</evidence>
<dbReference type="Pfam" id="PF20154">
    <property type="entry name" value="LNT_N"/>
    <property type="match status" value="1"/>
</dbReference>
<dbReference type="EC" id="2.3.1.269" evidence="9"/>
<evidence type="ECO:0000256" key="4">
    <source>
        <dbReference type="ARBA" id="ARBA00022679"/>
    </source>
</evidence>
<dbReference type="PROSITE" id="PS50263">
    <property type="entry name" value="CN_HYDROLASE"/>
    <property type="match status" value="1"/>
</dbReference>
<organism evidence="11 12">
    <name type="scientific">Roseobacter sinensis</name>
    <dbReference type="NCBI Taxonomy" id="2931391"/>
    <lineage>
        <taxon>Bacteria</taxon>
        <taxon>Pseudomonadati</taxon>
        <taxon>Pseudomonadota</taxon>
        <taxon>Alphaproteobacteria</taxon>
        <taxon>Rhodobacterales</taxon>
        <taxon>Roseobacteraceae</taxon>
        <taxon>Roseobacter</taxon>
    </lineage>
</organism>
<keyword evidence="8 9" id="KW-0012">Acyltransferase</keyword>
<evidence type="ECO:0000256" key="9">
    <source>
        <dbReference type="HAMAP-Rule" id="MF_01148"/>
    </source>
</evidence>
<comment type="subcellular location">
    <subcellularLocation>
        <location evidence="1 9">Cell membrane</location>
        <topology evidence="1 9">Multi-pass membrane protein</topology>
    </subcellularLocation>
</comment>
<comment type="caution">
    <text evidence="11">The sequence shown here is derived from an EMBL/GenBank/DDBJ whole genome shotgun (WGS) entry which is preliminary data.</text>
</comment>
<evidence type="ECO:0000259" key="10">
    <source>
        <dbReference type="PROSITE" id="PS50263"/>
    </source>
</evidence>
<keyword evidence="5 9" id="KW-0812">Transmembrane</keyword>
<dbReference type="EMBL" id="JALIEB010000002">
    <property type="protein sequence ID" value="MCV3270484.1"/>
    <property type="molecule type" value="Genomic_DNA"/>
</dbReference>
<comment type="pathway">
    <text evidence="9">Protein modification; lipoprotein biosynthesis (N-acyl transfer).</text>
</comment>
<dbReference type="CDD" id="cd07571">
    <property type="entry name" value="ALP_N-acyl_transferase"/>
    <property type="match status" value="1"/>
</dbReference>
<name>A0ABT3BA82_9RHOB</name>
<dbReference type="HAMAP" id="MF_01148">
    <property type="entry name" value="Lnt"/>
    <property type="match status" value="1"/>
</dbReference>
<dbReference type="Gene3D" id="3.60.110.10">
    <property type="entry name" value="Carbon-nitrogen hydrolase"/>
    <property type="match status" value="1"/>
</dbReference>
<dbReference type="SUPFAM" id="SSF56317">
    <property type="entry name" value="Carbon-nitrogen hydrolase"/>
    <property type="match status" value="1"/>
</dbReference>
<protein>
    <recommendedName>
        <fullName evidence="9">Apolipoprotein N-acyltransferase</fullName>
        <shortName evidence="9">ALP N-acyltransferase</shortName>
        <ecNumber evidence="9">2.3.1.269</ecNumber>
    </recommendedName>
</protein>
<keyword evidence="3 9" id="KW-1003">Cell membrane</keyword>
<dbReference type="InterPro" id="IPR045378">
    <property type="entry name" value="LNT_N"/>
</dbReference>
<accession>A0ABT3BA82</accession>
<evidence type="ECO:0000313" key="12">
    <source>
        <dbReference type="Proteomes" id="UP001208690"/>
    </source>
</evidence>
<dbReference type="NCBIfam" id="TIGR00546">
    <property type="entry name" value="lnt"/>
    <property type="match status" value="1"/>
</dbReference>
<feature type="transmembrane region" description="Helical" evidence="9">
    <location>
        <begin position="151"/>
        <end position="170"/>
    </location>
</feature>
<keyword evidence="4 9" id="KW-0808">Transferase</keyword>
<evidence type="ECO:0000256" key="5">
    <source>
        <dbReference type="ARBA" id="ARBA00022692"/>
    </source>
</evidence>
<evidence type="ECO:0000256" key="1">
    <source>
        <dbReference type="ARBA" id="ARBA00004651"/>
    </source>
</evidence>
<comment type="catalytic activity">
    <reaction evidence="9">
        <text>N-terminal S-1,2-diacyl-sn-glyceryl-L-cysteinyl-[lipoprotein] + a glycerophospholipid = N-acyl-S-1,2-diacyl-sn-glyceryl-L-cysteinyl-[lipoprotein] + a 2-acyl-sn-glycero-3-phospholipid + H(+)</text>
        <dbReference type="Rhea" id="RHEA:48228"/>
        <dbReference type="Rhea" id="RHEA-COMP:14681"/>
        <dbReference type="Rhea" id="RHEA-COMP:14684"/>
        <dbReference type="ChEBI" id="CHEBI:15378"/>
        <dbReference type="ChEBI" id="CHEBI:136912"/>
        <dbReference type="ChEBI" id="CHEBI:140656"/>
        <dbReference type="ChEBI" id="CHEBI:140657"/>
        <dbReference type="ChEBI" id="CHEBI:140660"/>
        <dbReference type="EC" id="2.3.1.269"/>
    </reaction>
</comment>
<keyword evidence="6 9" id="KW-1133">Transmembrane helix</keyword>
<gene>
    <name evidence="9 11" type="primary">lnt</name>
    <name evidence="11" type="ORF">MUB52_03515</name>
</gene>
<dbReference type="RefSeq" id="WP_263842811.1">
    <property type="nucleotide sequence ID" value="NZ_JALIEB010000002.1"/>
</dbReference>
<feature type="transmembrane region" description="Helical" evidence="9">
    <location>
        <begin position="28"/>
        <end position="45"/>
    </location>
</feature>
<keyword evidence="12" id="KW-1185">Reference proteome</keyword>
<dbReference type="InterPro" id="IPR003010">
    <property type="entry name" value="C-N_Hydrolase"/>
</dbReference>
<comment type="function">
    <text evidence="9">Catalyzes the phospholipid dependent N-acylation of the N-terminal cysteine of apolipoprotein, the last step in lipoprotein maturation.</text>
</comment>
<feature type="transmembrane region" description="Helical" evidence="9">
    <location>
        <begin position="52"/>
        <end position="70"/>
    </location>
</feature>
<proteinExistence type="inferred from homology"/>
<evidence type="ECO:0000256" key="8">
    <source>
        <dbReference type="ARBA" id="ARBA00023315"/>
    </source>
</evidence>
<evidence type="ECO:0000313" key="11">
    <source>
        <dbReference type="EMBL" id="MCV3270484.1"/>
    </source>
</evidence>
<dbReference type="Proteomes" id="UP001208690">
    <property type="component" value="Unassembled WGS sequence"/>
</dbReference>
<feature type="transmembrane region" description="Helical" evidence="9">
    <location>
        <begin position="466"/>
        <end position="488"/>
    </location>
</feature>
<sequence length="494" mass="52972">MPRWGRMGLAALVGGVGALGQAPYDQPLALLLVLSLGFLMFGCHTRAGEAALIGWSFGVGYFCATLVWILQPFQIDPDKHAWMAPFALFFMSTGLALFWGAAFWAARRVSHTGWPLILTWTTAELLRAYVLTGFPWASPAQALVNGAAGQALAWVGPHGLTLWLMSLAWAVSLRQCYGRRRLMRGGQVIVFVCAVVLLYLPPSAPDAPLTPHVVRLVQPNAAQHLKWQPDFAQVFFDRQLEFTAAPAEPGGAKPALTVWPETAIAWAYEDAGRALEMISGAAQGGPVALGLLRRTPAALFNSMAVLGAAGVPAQIYDKHHLVPFGEYIPLAPVANSLGLTGLAQVSAIGFGRGPGPQTLDFGALGRGLPLICYEAVFAHDVNAVPQRPDFIVQITNDAWFGRDIGPYQHLAQARMRAIEQGLPLMRAANTGVSAMIDPHGRILASLPMGAAGFIDAPLPRPQAPTLYSRTGDLPLVLLVLAGLGIALFRRRPVR</sequence>
<feature type="transmembrane region" description="Helical" evidence="9">
    <location>
        <begin position="113"/>
        <end position="131"/>
    </location>
</feature>
<keyword evidence="7 9" id="KW-0472">Membrane</keyword>
<evidence type="ECO:0000256" key="2">
    <source>
        <dbReference type="ARBA" id="ARBA00010065"/>
    </source>
</evidence>